<feature type="region of interest" description="Disordered" evidence="1">
    <location>
        <begin position="1"/>
        <end position="50"/>
    </location>
</feature>
<dbReference type="EMBL" id="AGUD01000033">
    <property type="protein sequence ID" value="EHN12334.1"/>
    <property type="molecule type" value="Genomic_DNA"/>
</dbReference>
<feature type="region of interest" description="Disordered" evidence="1">
    <location>
        <begin position="143"/>
        <end position="178"/>
    </location>
</feature>
<dbReference type="AlphaFoldDB" id="H0E1U2"/>
<feature type="region of interest" description="Disordered" evidence="1">
    <location>
        <begin position="732"/>
        <end position="811"/>
    </location>
</feature>
<feature type="region of interest" description="Disordered" evidence="1">
    <location>
        <begin position="667"/>
        <end position="715"/>
    </location>
</feature>
<gene>
    <name evidence="2" type="ORF">PAI11_07540</name>
</gene>
<proteinExistence type="predicted"/>
<evidence type="ECO:0000256" key="1">
    <source>
        <dbReference type="SAM" id="MobiDB-lite"/>
    </source>
</evidence>
<feature type="compositionally biased region" description="Basic and acidic residues" evidence="1">
    <location>
        <begin position="625"/>
        <end position="634"/>
    </location>
</feature>
<name>H0E1U2_9ACTN</name>
<feature type="compositionally biased region" description="Basic and acidic residues" evidence="1">
    <location>
        <begin position="13"/>
        <end position="26"/>
    </location>
</feature>
<feature type="region of interest" description="Disordered" evidence="1">
    <location>
        <begin position="190"/>
        <end position="256"/>
    </location>
</feature>
<feature type="region of interest" description="Disordered" evidence="1">
    <location>
        <begin position="372"/>
        <end position="449"/>
    </location>
</feature>
<keyword evidence="3" id="KW-1185">Reference proteome</keyword>
<feature type="region of interest" description="Disordered" evidence="1">
    <location>
        <begin position="602"/>
        <end position="634"/>
    </location>
</feature>
<comment type="caution">
    <text evidence="2">The sequence shown here is derived from an EMBL/GenBank/DDBJ whole genome shotgun (WGS) entry which is preliminary data.</text>
</comment>
<organism evidence="2 3">
    <name type="scientific">Patulibacter medicamentivorans</name>
    <dbReference type="NCBI Taxonomy" id="1097667"/>
    <lineage>
        <taxon>Bacteria</taxon>
        <taxon>Bacillati</taxon>
        <taxon>Actinomycetota</taxon>
        <taxon>Thermoleophilia</taxon>
        <taxon>Solirubrobacterales</taxon>
        <taxon>Patulibacteraceae</taxon>
        <taxon>Patulibacter</taxon>
    </lineage>
</organism>
<dbReference type="Proteomes" id="UP000005143">
    <property type="component" value="Unassembled WGS sequence"/>
</dbReference>
<feature type="compositionally biased region" description="Basic and acidic residues" evidence="1">
    <location>
        <begin position="231"/>
        <end position="241"/>
    </location>
</feature>
<accession>H0E1U2</accession>
<protein>
    <submittedName>
        <fullName evidence="2">LigA</fullName>
    </submittedName>
</protein>
<reference evidence="2 3" key="1">
    <citation type="journal article" date="2013" name="Biodegradation">
        <title>Quantitative proteomic analysis of ibuprofen-degrading Patulibacter sp. strain I11.</title>
        <authorList>
            <person name="Almeida B."/>
            <person name="Kjeldal H."/>
            <person name="Lolas I."/>
            <person name="Knudsen A.D."/>
            <person name="Carvalho G."/>
            <person name="Nielsen K.L."/>
            <person name="Barreto Crespo M.T."/>
            <person name="Stensballe A."/>
            <person name="Nielsen J.L."/>
        </authorList>
    </citation>
    <scope>NUCLEOTIDE SEQUENCE [LARGE SCALE GENOMIC DNA]</scope>
    <source>
        <strain evidence="2 3">I11</strain>
    </source>
</reference>
<evidence type="ECO:0000313" key="2">
    <source>
        <dbReference type="EMBL" id="EHN12334.1"/>
    </source>
</evidence>
<evidence type="ECO:0000313" key="3">
    <source>
        <dbReference type="Proteomes" id="UP000005143"/>
    </source>
</evidence>
<sequence>MRVLGRQPAAVGARDRPRGPAGRDVEVPVGERGAGEDLAAGDVARPRGPQDRTAAHLQQDVAGGRRTACFQQRGGGVEAAHARDQPRIGAGRQADRLLAGAQRLRPAALRQPQHRQLAEGHRQEQVRGQATVVDHVVDRRLGLVEPSQAQQRPGGGGLGDEQRGALPGLAGHPHDAGRGLQRRGVALEHRLGPAEPEPEVEPGRQLVVDEPGEPPGGVVERRLRRAAQEVLGERDLPGGDRRQRRQPQAVGVGQRAARPLVHLRRSRLVAGAGRQLDLQPDRVLGLRVDRGPGRRQADSRVAVAAQQVLDAGAARCDGGTLRSARRQQLEDRAERAASAIELAGPGGCLGLGQSQVDASCRRVGRLGHEAGRRRVPAGGQGRRPLAVGVPGGAQQGDRRLVPRHGRALDVGRPGRQVGALGGQVGRDPRVGADQPAAAGAGEHRRPHDRVAERQLVRGGPGQQAGRHQGVGQVGQLVLGDVGGAGGDAQPARVAGHGRALEQPPLRCRQRRQLALERRPHGRRDAGGVLRRRQRTAALLAVGVCEREQEERGATALAMEVVGDRRRHRVAEQGAAGLDVERAKLQAQRLALAVGRRERAVEHRRQLGRTQAQRQAHRAARWSRQQVREQLDRRRVGPVQVVEHEQDRMALGDRRQQLPDRAVGAMALLRRDRGRRAGGRAEGRQRGSQRVGVGPGQRGPLGDVERSQPVVDGVTDDPERRLALELRRAALQHQPSARGGDGGQLPQQPALADPGRARDLDGPSAVAEDADHRGELRIPRDQRATPIDHPASLAKRGGPGEGCEGWGEGSPG</sequence>
<feature type="compositionally biased region" description="Basic and acidic residues" evidence="1">
    <location>
        <begin position="768"/>
        <end position="782"/>
    </location>
</feature>
<feature type="compositionally biased region" description="Gly residues" evidence="1">
    <location>
        <begin position="796"/>
        <end position="811"/>
    </location>
</feature>